<name>A0A0E9W9B0_ANGAN</name>
<organism evidence="2">
    <name type="scientific">Anguilla anguilla</name>
    <name type="common">European freshwater eel</name>
    <name type="synonym">Muraena anguilla</name>
    <dbReference type="NCBI Taxonomy" id="7936"/>
    <lineage>
        <taxon>Eukaryota</taxon>
        <taxon>Metazoa</taxon>
        <taxon>Chordata</taxon>
        <taxon>Craniata</taxon>
        <taxon>Vertebrata</taxon>
        <taxon>Euteleostomi</taxon>
        <taxon>Actinopterygii</taxon>
        <taxon>Neopterygii</taxon>
        <taxon>Teleostei</taxon>
        <taxon>Anguilliformes</taxon>
        <taxon>Anguillidae</taxon>
        <taxon>Anguilla</taxon>
    </lineage>
</organism>
<protein>
    <submittedName>
        <fullName evidence="2">Uncharacterized protein</fullName>
    </submittedName>
</protein>
<reference evidence="2" key="2">
    <citation type="journal article" date="2015" name="Fish Shellfish Immunol.">
        <title>Early steps in the European eel (Anguilla anguilla)-Vibrio vulnificus interaction in the gills: Role of the RtxA13 toxin.</title>
        <authorList>
            <person name="Callol A."/>
            <person name="Pajuelo D."/>
            <person name="Ebbesson L."/>
            <person name="Teles M."/>
            <person name="MacKenzie S."/>
            <person name="Amaro C."/>
        </authorList>
    </citation>
    <scope>NUCLEOTIDE SEQUENCE</scope>
</reference>
<accession>A0A0E9W9B0</accession>
<keyword evidence="1" id="KW-1133">Transmembrane helix</keyword>
<keyword evidence="1" id="KW-0812">Transmembrane</keyword>
<dbReference type="AlphaFoldDB" id="A0A0E9W9B0"/>
<evidence type="ECO:0000256" key="1">
    <source>
        <dbReference type="SAM" id="Phobius"/>
    </source>
</evidence>
<reference evidence="2" key="1">
    <citation type="submission" date="2014-11" db="EMBL/GenBank/DDBJ databases">
        <authorList>
            <person name="Amaro Gonzalez C."/>
        </authorList>
    </citation>
    <scope>NUCLEOTIDE SEQUENCE</scope>
</reference>
<feature type="transmembrane region" description="Helical" evidence="1">
    <location>
        <begin position="21"/>
        <end position="47"/>
    </location>
</feature>
<dbReference type="EMBL" id="GBXM01021603">
    <property type="protein sequence ID" value="JAH86974.1"/>
    <property type="molecule type" value="Transcribed_RNA"/>
</dbReference>
<evidence type="ECO:0000313" key="2">
    <source>
        <dbReference type="EMBL" id="JAH86974.1"/>
    </source>
</evidence>
<sequence>MLCAVIKNMFSARNMTTLQCGIVFILFGSNVFFGLLQLNILYSWIFFTV</sequence>
<keyword evidence="1" id="KW-0472">Membrane</keyword>
<proteinExistence type="predicted"/>